<dbReference type="Pfam" id="PF13193">
    <property type="entry name" value="AMP-binding_C"/>
    <property type="match status" value="5"/>
</dbReference>
<dbReference type="PANTHER" id="PTHR45527">
    <property type="entry name" value="NONRIBOSOMAL PEPTIDE SYNTHETASE"/>
    <property type="match status" value="1"/>
</dbReference>
<dbReference type="CDD" id="cd17643">
    <property type="entry name" value="A_NRPS_Cytc1-like"/>
    <property type="match status" value="1"/>
</dbReference>
<dbReference type="PROSITE" id="PS00455">
    <property type="entry name" value="AMP_BINDING"/>
    <property type="match status" value="5"/>
</dbReference>
<dbReference type="InterPro" id="IPR036736">
    <property type="entry name" value="ACP-like_sf"/>
</dbReference>
<comment type="cofactor">
    <cofactor evidence="1">
        <name>pantetheine 4'-phosphate</name>
        <dbReference type="ChEBI" id="CHEBI:47942"/>
    </cofactor>
</comment>
<dbReference type="NCBIfam" id="TIGR01720">
    <property type="entry name" value="NRPS-para261"/>
    <property type="match status" value="3"/>
</dbReference>
<dbReference type="InterPro" id="IPR010071">
    <property type="entry name" value="AA_adenyl_dom"/>
</dbReference>
<feature type="compositionally biased region" description="Polar residues" evidence="6">
    <location>
        <begin position="207"/>
        <end position="225"/>
    </location>
</feature>
<dbReference type="InterPro" id="IPR006162">
    <property type="entry name" value="Ppantetheine_attach_site"/>
</dbReference>
<dbReference type="InterPro" id="IPR025110">
    <property type="entry name" value="AMP-bd_C"/>
</dbReference>
<dbReference type="CDD" id="cd19540">
    <property type="entry name" value="LCL_NRPS-like"/>
    <property type="match status" value="2"/>
</dbReference>
<dbReference type="InterPro" id="IPR009081">
    <property type="entry name" value="PP-bd_ACP"/>
</dbReference>
<keyword evidence="9" id="KW-1185">Reference proteome</keyword>
<feature type="domain" description="Carrier" evidence="7">
    <location>
        <begin position="4561"/>
        <end position="4635"/>
    </location>
</feature>
<evidence type="ECO:0000256" key="4">
    <source>
        <dbReference type="ARBA" id="ARBA00022737"/>
    </source>
</evidence>
<dbReference type="Gene3D" id="2.30.38.10">
    <property type="entry name" value="Luciferase, Domain 3"/>
    <property type="match status" value="1"/>
</dbReference>
<evidence type="ECO:0000259" key="7">
    <source>
        <dbReference type="PROSITE" id="PS50075"/>
    </source>
</evidence>
<feature type="region of interest" description="Disordered" evidence="6">
    <location>
        <begin position="199"/>
        <end position="226"/>
    </location>
</feature>
<dbReference type="SUPFAM" id="SSF52777">
    <property type="entry name" value="CoA-dependent acyltransferases"/>
    <property type="match status" value="18"/>
</dbReference>
<dbReference type="InterPro" id="IPR010060">
    <property type="entry name" value="NRPS_synth"/>
</dbReference>
<dbReference type="Gene3D" id="3.30.559.10">
    <property type="entry name" value="Chloramphenicol acetyltransferase-like domain"/>
    <property type="match status" value="9"/>
</dbReference>
<dbReference type="Pfam" id="PF00550">
    <property type="entry name" value="PP-binding"/>
    <property type="match status" value="5"/>
</dbReference>
<comment type="caution">
    <text evidence="8">The sequence shown here is derived from an EMBL/GenBank/DDBJ whole genome shotgun (WGS) entry which is preliminary data.</text>
</comment>
<dbReference type="InterPro" id="IPR042099">
    <property type="entry name" value="ANL_N_sf"/>
</dbReference>
<gene>
    <name evidence="8" type="ORF">O6P37_28310</name>
</gene>
<evidence type="ECO:0000256" key="6">
    <source>
        <dbReference type="SAM" id="MobiDB-lite"/>
    </source>
</evidence>
<dbReference type="Pfam" id="PF00668">
    <property type="entry name" value="Condensation"/>
    <property type="match status" value="9"/>
</dbReference>
<feature type="domain" description="Carrier" evidence="7">
    <location>
        <begin position="965"/>
        <end position="1039"/>
    </location>
</feature>
<dbReference type="CDD" id="cd05930">
    <property type="entry name" value="A_NRPS"/>
    <property type="match status" value="1"/>
</dbReference>
<feature type="domain" description="Carrier" evidence="7">
    <location>
        <begin position="6045"/>
        <end position="6119"/>
    </location>
</feature>
<dbReference type="Gene3D" id="1.10.1200.10">
    <property type="entry name" value="ACP-like"/>
    <property type="match status" value="5"/>
</dbReference>
<keyword evidence="4" id="KW-0677">Repeat</keyword>
<evidence type="ECO:0000256" key="3">
    <source>
        <dbReference type="ARBA" id="ARBA00022553"/>
    </source>
</evidence>
<dbReference type="InterPro" id="IPR001242">
    <property type="entry name" value="Condensation_dom"/>
</dbReference>
<keyword evidence="2" id="KW-0596">Phosphopantetheine</keyword>
<organism evidence="8 9">
    <name type="scientific">Mycobacterium hippophais</name>
    <dbReference type="NCBI Taxonomy" id="3016340"/>
    <lineage>
        <taxon>Bacteria</taxon>
        <taxon>Bacillati</taxon>
        <taxon>Actinomycetota</taxon>
        <taxon>Actinomycetes</taxon>
        <taxon>Mycobacteriales</taxon>
        <taxon>Mycobacteriaceae</taxon>
        <taxon>Mycobacterium</taxon>
    </lineage>
</organism>
<dbReference type="Gene3D" id="3.40.50.12780">
    <property type="entry name" value="N-terminal domain of ligase-like"/>
    <property type="match status" value="4"/>
</dbReference>
<dbReference type="Gene3D" id="3.30.559.30">
    <property type="entry name" value="Nonribosomal peptide synthetase, condensation domain"/>
    <property type="match status" value="9"/>
</dbReference>
<dbReference type="InterPro" id="IPR023213">
    <property type="entry name" value="CAT-like_dom_sf"/>
</dbReference>
<dbReference type="PROSITE" id="PS00012">
    <property type="entry name" value="PHOSPHOPANTETHEINE"/>
    <property type="match status" value="5"/>
</dbReference>
<dbReference type="Gene3D" id="3.30.300.30">
    <property type="match status" value="5"/>
</dbReference>
<evidence type="ECO:0000313" key="8">
    <source>
        <dbReference type="EMBL" id="MCZ8382782.1"/>
    </source>
</evidence>
<dbReference type="NCBIfam" id="TIGR01733">
    <property type="entry name" value="AA-adenyl-dom"/>
    <property type="match status" value="5"/>
</dbReference>
<evidence type="ECO:0000256" key="1">
    <source>
        <dbReference type="ARBA" id="ARBA00001957"/>
    </source>
</evidence>
<dbReference type="PROSITE" id="PS50075">
    <property type="entry name" value="CARRIER"/>
    <property type="match status" value="5"/>
</dbReference>
<dbReference type="SUPFAM" id="SSF47336">
    <property type="entry name" value="ACP-like"/>
    <property type="match status" value="5"/>
</dbReference>
<dbReference type="Proteomes" id="UP001142153">
    <property type="component" value="Unassembled WGS sequence"/>
</dbReference>
<dbReference type="NCBIfam" id="NF004282">
    <property type="entry name" value="PRK05691.1"/>
    <property type="match status" value="6"/>
</dbReference>
<dbReference type="CDD" id="cd19543">
    <property type="entry name" value="DCL_NRPS"/>
    <property type="match status" value="3"/>
</dbReference>
<evidence type="ECO:0000256" key="5">
    <source>
        <dbReference type="ARBA" id="ARBA00023194"/>
    </source>
</evidence>
<dbReference type="Pfam" id="PF00501">
    <property type="entry name" value="AMP-binding"/>
    <property type="match status" value="5"/>
</dbReference>
<feature type="domain" description="Carrier" evidence="7">
    <location>
        <begin position="3503"/>
        <end position="3578"/>
    </location>
</feature>
<dbReference type="SMART" id="SM00823">
    <property type="entry name" value="PKS_PP"/>
    <property type="match status" value="5"/>
</dbReference>
<evidence type="ECO:0000313" key="9">
    <source>
        <dbReference type="Proteomes" id="UP001142153"/>
    </source>
</evidence>
<dbReference type="InterPro" id="IPR045851">
    <property type="entry name" value="AMP-bd_C_sf"/>
</dbReference>
<name>A0ABT4Q1Y5_9MYCO</name>
<dbReference type="NCBIfam" id="NF003417">
    <property type="entry name" value="PRK04813.1"/>
    <property type="match status" value="5"/>
</dbReference>
<protein>
    <submittedName>
        <fullName evidence="8">Non-ribosomal peptide synthase/polyketide synthase</fullName>
    </submittedName>
</protein>
<accession>A0ABT4Q1Y5</accession>
<dbReference type="EMBL" id="JAPZPY010000022">
    <property type="protein sequence ID" value="MCZ8382782.1"/>
    <property type="molecule type" value="Genomic_DNA"/>
</dbReference>
<reference evidence="8" key="1">
    <citation type="submission" date="2022-12" db="EMBL/GenBank/DDBJ databases">
        <authorList>
            <person name="Deng Y."/>
            <person name="Zhang Y.-Q."/>
        </authorList>
    </citation>
    <scope>NUCLEOTIDE SEQUENCE</scope>
    <source>
        <strain evidence="8">CPCC 205372</strain>
    </source>
</reference>
<dbReference type="PANTHER" id="PTHR45527:SF1">
    <property type="entry name" value="FATTY ACID SYNTHASE"/>
    <property type="match status" value="1"/>
</dbReference>
<evidence type="ECO:0000256" key="2">
    <source>
        <dbReference type="ARBA" id="ARBA00022450"/>
    </source>
</evidence>
<dbReference type="InterPro" id="IPR020806">
    <property type="entry name" value="PKS_PP-bd"/>
</dbReference>
<proteinExistence type="predicted"/>
<dbReference type="Gene3D" id="3.40.50.980">
    <property type="match status" value="2"/>
</dbReference>
<sequence>MDSSERALPLTRGQLDIWLAQEADDSGADWQLGLFVRIEGAVDQSALEWAIQRVVREVEPGRAVFDEVDGEVVQRVVDDPEFELEYFDLSDAADGVQQARVLAESIRRAPMPLSGPLFRFALFETQPDEYELFACCHHIVIDGFALGLAGQRIASVYSAAVSGEPIPPALFGSLQTLIDSESAYEASDSYREDEAYWVENLPGESGPNPQLPETSSGSDRSTESVPTRVDPALISRVRGLSDSWNVPLSSVVTAACALLVRGWCASNSEVVLDFPVNRRVDPELRTLPGMVAGIVPLVLQVSAASSVASFCRYVDGRIRENVRHQRFPVHALERKTHSRSPGETVSRVGVNFLPSAFSLSFGGAKATASYTNTGPLGSFGLIFSTAGDDLFFSTSGGGQPFSNFTDSELLDRLQQVLAAMVTEPERLLASVELLDVQDHARLDAWSNRAVLPQPAVAAAPIPALFSEQVARYPDAAALTFEGRSLTYRELDEASNRLAHVLADQGACAGTLVALLSSRSADAIVAILAVLKTGAAYLPMDPAAPDARLQFMLGDAGPVAAVTTAELRSRLEGSDLPVIELGDPRIESASTAALPMPAADDLAYIIYTSGTTGVPKGVAITHRNVTELLRSLEAGMQMSQQVWSQWHSLAFDVSVCEMWGALLFGGRLVVVSESVAKSPEDFHALLADQRVTVLSQTPSAFYALQTADALHPERARQLSLEAVIFAGEALEPQRLTPWLANHPAGSPRLLNLYGTTETTVHASFREIVAADAERSLSPVGGPLPHLAFFVLDGWMRPVPAGVVGDLYVAGSSAGLGYVGRAGLTASRFVACPYGAPGTRMYRTGDVVAWSADGELQFLGRADEQVKIRGYRIELGEVGAALAAVDGVQQAVVLAREDRPGDKRLVGYVTGTVDPATARAVMAERLPAYMVPTAVVVLAAFPLTVNGKLDKRALPAPEYQDVERFRAPTSAVEEILAGIYAQVLGLDRVGVDDSFFELGGDSISSMQVVARARAAGVLCRPRDVFVEQTVARLAGVAGVAADGHGVVDEGVGPVALTPIMAWLRDVDGPVDQFNQTVVIQAPSEVGEADIRVVLQALLDRHGMLRMRADGWALQVPASGAVDASECVQSVDELTDEVVIEARTRLDPAAGMMLRAVWARSTAQLMLIVHHLAVDGVSWRILLEDINIAWAQHQSGQPVELPAGGTSFSRWSAVLTDLADAPAVVAHAESWRRVAAIPAVLPAPHPERDTYATAARMSAELDADTTRMLLGEVPAAFHAGVQDILLTAYGLAWAEFLGAGANPIGVDVEGHGRDEELADGLDLSRTVGWFTTKYPVALSSGLSWSEVVDGGPALNGVVKRSKEQLRALPDGMTYGLLRYLNPDVELGVADPVIGFNYLGRLGGSDLPENLWRIDPDAAGLTACASAVATPLMHTVEVNAATLDTEAGPRLRAQWAWAATVFDAAEVERLSSLFFEALTGICALVRRGGGGLTPSDILPARLSQSDLDEVVTQFDVADVLPLSPLQQGLLFHATTSGDGADELYALQLELTLEGDLDGERLREAVSAVVRRHPHLVAQFSQRYDEPVQIIPAQPEMSWREITFDSDEQVDRLCAAERAAVCSLGDGPALRAALIAVAPNRHRFVLTIHHIVIDGWSLPLLVQEIFAGYHGHRLPAAAPYRRFLSWLAERDLDAARAAWAQVLAGVDTPTLVGQPGRAASGPRAVASVEVPEQLTDALSGLARSRQTTVNTVLHAAWAVLVASWTGQHDVVYGTTVSGRPDDVAGAESMIGLLINTVPARARIGATTTVGELIAALQQDHNATLEHQHLALQELHRLTGHDQLFDTMFVYENYPLDAGALLGADGLAVSDVANREYNHYPLAVQAIPGQRLRLRVEYDTDVFSADDIDALFARHARIMTAMTSDPDTRVSSIDVLEVSEHAELDTLGNRAVLVEAASAHPAIPALFEGQVARAPEAVALSFGARSMTYRELDEASNRLAHLLVERGAGPGQRVALLIDRSADSVVAMLAVLKTGAAYVPIDPAHPDARVRFILGDAAPIAALTTAGLAGRLDGFDGFVIDVRDPAVGGHPPTALRPPAPDDIAYFIYTSGTTGTPKGVAVTHHNVTQLVQVLDGYLPTSGVWTQFHSYSFDTSVWETWGALLHGGRLVVVPDEIARSPVDFQALLVDEQVSVLTQTPSAVGALSPDGVGSASLVVAGEACPPEVVDRWAPGRAMLNAYGPTETTMVVMISAPLTAGSGSPPIGAPVSTAALFVLDDFLRPVPRGVVGELYVAGHGVAVGYVGRPGLTGSRFVACPFAYSGTRMYRTGDLVRWGDDGQLQYLGRADEQVKIRGYRIELGEIQAALAELDGVEQAAVIAREDRPGDKRLVGYVTGELDVAKARTLLANRLPSYMVPAAVVPIEALPLTVNGKLDTRALPAPEYRDADSYRAPSNAVEEVLAGIYAQVLGVGPVGVDDSFFDLGGDSLSAMRIIAAVNKACDVGLPVRVLFEAPTVADLATRVGIAERGVEPLIAVAERPAVVPLSFAQNRLWFLDQLHGPSPVYNMAVALRLSGALDVDALQTAFADVVGRHESLRTVFSTVDGVPCQEVLAADAVEVSWQVVDAAGWTAPQFDRAVESAVAHPFDLADEIPVRATLLRVGPDEHVLVGVVHHIAADGVSIGPLVGDLSRAYGARSVGHTPVWAPLTVQYVDYTLWQRAQLGELTDAESRISEQMAYWQDALADLPERLQLPTDRPYPAVADQRGATRRVEWPAELQQRMHAVAAAHEATGFMVMQAALAVLLGKVSASADVAVGFPIAGRNDPALDELIGFFVNTLVLRVDLSGDPTVADVLGQVRSRSLAAYDHQDVPFEVLVERLNPARSRAHHPLVQVMLAWQNGLGQDDDLSGLALGDVQVTRMPVDTHTARMDLTFSITEQFTEAGQPAGLAAEVEFRTDVFDAESIESLIGRLERVLTAVVADPAVPVSSIDVLDGAERAWLDAVGSRAALSAPAGGGSTVPELFAAQAVRSPHQVALTFEGRSMTYRELDEASNRLAHLLIDHGAGPGGYVAVMFPRSAQAIVAILAVLKSGSAYVPIDPAVPDARVGFVLGDAAPVAVVTTAELAGRFAEHDAVVLTADDARIADQPPTAVVGPVPGDVAHVIYTSGTTGTPKGVAVSHRNVTRLFDGMDVGVDLSADQVWAQCASYAFDYTVWEIWGPLLHGGRLVVVPDSVLASPEELHQLLVEERVTVLSQTPSAVGMLSPDGLESMALMVAAEACPADVVDRWAPGRVMINGYGPTETTVYATISRPLTAGSGVVPIGVPVPGAALFVLDATLRPVPAGVVGELYVAGLGVSHGYLRRSGLTASRFVACPFGEAGDAPGLRMYRTGDLVAWRGDGQLAYIGRADEQVKIRGFRIELGEIQAALASVYGVQQAVVIAREDRPGDKRLVGYVTGAVDPAAARAALSDRLPEYMVPAAIVVLDALPVTVNGKLDRRALPAPEYGSAGYRAPVTVMEEILAGIFAEVLGAQRVGVDDSFFDLGGDSLSAMRVIAAINRALDSDLGVRVLFEAPTVAGLASRVDGRGGGVERLTAAAVRPAVVPLSFAQNRLWFLDQLHGPSPVYNMAVALRLSGPLDADALRTALVDVVERHESLRTVFTDVDGVPAQVVVPTSAADVSWRVVDSAEWSQARLSEAIERTASHAFDLANELPLQATLFRVAEDQHVLVGTVHHIAADGTSLVPLVNDLSVAYAARSEGREPGWTPLPVQYVDYTLWQRAQFGELTDGSSRIGGQLAYWLETLDGLPERLQLPTDRPYPPVADQRGARIDVSWAPELQQQVRELAAYCNTTTFMVMQAALAVLLSRVSASSDVAVGFPIAGRNDPALDELVGFFVNTLVLRVDVGGDPTVTELLAQVRSRALAAYEHQDVPFEVMVERLNPTRSMAHHPVVQVMLAWQNFAGADLDADSGFDMGQVRATREPVETHTARMDVSFALAEQFTGTGAYAGISGSVEFRTDVFDPATIETLVGRLERVLTAMAAEPDRRLSSIDLLDDNEHGRLDVWGNRTVLELPASSQQTMPGLFAEIVSRAPDAAAVVFEGRTLTYNDVDLASNRLAHLLSERGAGPGRRVGLLLPRSARAVIAIMAVLKTGAAYVAIDPSAPDARIGFVLEDAAPIVVVTTTDLAARVAGFDGAVIDVSDHAIDGHPSSALAVPLVDDVAYLIYTSGTTGTPKGVAVTHGNVTELLRTLDAGLPQAGVWALCHSLAFDVSVWEIFGALLRGGSVVVVPESVASSPDDFHDLLVGAGVDVLTQTPSAVAMLSPDGLESASLVVVGEACPPEVVTRWAPGRVMINAYGPTETTMCVAISEPLVPGARVPIGSPVAGAALFVLDEWLRPVPAGVVGELYVAGHGVADGYVGRSSLTASRFVACPFGRAGATTGKRMYRTGDLVRWGPDGQLDYIGRADEQVKIRGYRIELGEVQAALAQVDGVSRAAVIAREDRPGDKRLVAYLTGTADPAAARTALAQRLPAYMVPAAVVVLDAIPLTSNNKLDVKALPAPEYPDGQAYRAPADLVEDVLAGIFAEVLGLDRVGVDDSFFELGGDSILSMQVVSRARAAGLTCRPKDVFTEQTVARLARVVSVADGEVVADAGVGAVVATPIMRWLDSVNGPTDQFNQTMVVVAPAEAVEADVVAVLQAVLDRHPMLRAQVGEDGLWVPEPGAVDAAGCVQVADVLSEEAVTGARSRLNPAAGVMFSAVWAQATSELALVVHHLAVDGVSWRILLEDVNVAWAQRRGGQPFDLPVSGTSFARWSHLLAEHALSDPVAAVAESWRAVAEVPAVLPAPDPHRDTFASAGQWSVELDVETTRMVLGEVPAAFHAGVQDVLLVGFGLACAEFLATGGSPVGIDVEGHGRDEDAVAGADVSRTVGWFTTKYPVALSAGRIDWSSVVAGDAELGRVVKDAKEQLRALPDGLTYGLLRYLNPDVDLGETDPVIGFNYLGRLGGTGELGEEYWRPHTGASWGSVAGAIPMPLPHSVALNAATLDTTDGARLQATWTWATSVLDGEQVRRLGRLWFDALAGICAYVGGGGGGLTPSDVAPATLTQDQLDELQDQDRIADVLPLTPLQRGLLYHAGSAEVYALQLSFTVTGPLDPSNLAAAAQSVVSRHPHLVARFSQRFDEPVQVIPADPVAGWRHVDVDDGVIDEHLLEQESAAERVAVCDLENAPAFRILLLSNTIDRHHVVLTSHHIVLDGWSLPILLHEIIAAYFGQRLPAAVPYRRFVTWLAERDLDAARAAWGAVLAGFDTPTLVAPPDRAESGPRGVASGELSEQSTRALQELARSQHTTVSTVLQGAWAVLLSSLTGQQDVAFGSVVSGRPDDVPGAESMVGLLINTVAARARLTPVTTVADLLAQMQLDHSATLEHEHLALTDIHRVTGHDQLFDTLFVYENYPVDTAALSGGDGLTISEIRSRELNHYPLTMQASPGRTLSFRLEYDTEVFDAVSVGSLIERMQRVLATMTAGPAVRVASLDLLDAAEHRRLDVWGRRAILAEPAAVGATVPGLFAEQVLRRADAPALTFEGRSMSYRELDEASNRLAHLLVECGAGPGQCVAVMFPRSADAIVAILAVLKSGAAYLPIDPAVPDARVAFVMGDANPVAVVTAAELADRFAGLQAAVVTADDPRLTAQSNAGPALPDPDDVAHVIYTSGTTGTPKGVAVSHRNVTRLFDGMDVGVDLSADQVWAQCASYAFDYTVWEIWGALLHGGRLVVVPEGVMRSPEDMHALLVAEGVTVLSQTPSAVGMLSPEGLESTALMVAAEACPADVVDRWAPDRVMINGYGPTETTVYATISRPLAAGSGAVPIGVPVPGAALFVLDGSLRRVAPGVVGELYVAGLGVSYGYVRRSGLTATRFVACPFGEADDAPGLRMYRTGDLVRWAPDGQLQYFGRADEQVKIRGYRIELGEIQAALASVNGVEQAVVIAREDRAGDKRLVGYVTGAVDPSEARAALSERLPEYMVPSAVVVLDALPMTVNGKLDKRALPVPEYQSAEGYRAPATAVEDILAGIFAEVLGVDRIGVDDSFFAMGGDSILSMQVVSRARAAGLTCRPRDVFVEQTVARLARVVSVAEGEVVVDDGVGPVVATPIIRWLQSVDGPTDQFNQTMVVATPAGVGEADVVAMLQALIDGHATLRLRVRDDGAGGWALHVPGPGAVDARDQVQVVDRLSGAAVAAGQARLDPSAGVMLSAVWAADSGQLALIVHHLAVDGVSWRILLEDLNIAWAQRRGGQPVALPAPGTSFAQWSRLLAEYAMSEAVTTSAEVWRRVAGVPALLPAARPDSDTYASAGYSSATLDAETTRMLLGEVPAAFHAGVQDILLIAFGLAMAEFTGIGSTPIGIDVEGHGRHEDLADGLDLSRTVGWFTTKYPVSLAVDQVPWSQVIAGSAALGAAVKAAKEQLRALPDGLTYGLLRYLRPDGDLAGPDPGIGFNYLGRLGGGAELSDELWRPTDDDAFGEAVAIATPLSHTVELNAVTVDTESGPRLRVNWTWARSVLNETDVNRLGRLWFEALAGISAHVHHGGGGLTPSDIAPARLSQQHLDELAVQYEVADVLPLTPMQQGLLFHAVSGDGDDSNDDDVYAVQLDFTVVGPLDSDRLRKAVSDVACRHPHLVARFCAQFDEPVQVIPADPSASWTYVELDATAHVAAPDEGALEQVRAAERTAVCDLEGSPAFRVALIRTGADQHRCVLTLHHIVVDGWSLPILLRDIFAGYYGHQLPAAVPYRRFVSWLAERDVGAAQAAWAQVLSGLDSPTLVAGHNPAGPGPRGVAELDVSARTTAALTELARAQHSTVSTVLQGAWALLLTSLTGRQDVVFGATVSGRPAELAGADSMVGLCINTVPVRATFTTSTTVSDLLGQLQRDAEVTFDHQHLALPEIHRAGGHDQLFDTLLVYENYPMDTAAPLGPDGLRITEFSNREYNHYPLTMQAIPGDQLHLRIEYDTSSFDATRVKRIVTRINKILEAMIAGT</sequence>
<dbReference type="InterPro" id="IPR020845">
    <property type="entry name" value="AMP-binding_CS"/>
</dbReference>
<keyword evidence="3" id="KW-0597">Phosphoprotein</keyword>
<keyword evidence="5" id="KW-0045">Antibiotic biosynthesis</keyword>
<feature type="domain" description="Carrier" evidence="7">
    <location>
        <begin position="2444"/>
        <end position="2519"/>
    </location>
</feature>
<dbReference type="InterPro" id="IPR000873">
    <property type="entry name" value="AMP-dep_synth/lig_dom"/>
</dbReference>
<dbReference type="SUPFAM" id="SSF56801">
    <property type="entry name" value="Acetyl-CoA synthetase-like"/>
    <property type="match status" value="5"/>
</dbReference>